<organism evidence="5 6">
    <name type="scientific">Exocentrus adspersus</name>
    <dbReference type="NCBI Taxonomy" id="1586481"/>
    <lineage>
        <taxon>Eukaryota</taxon>
        <taxon>Metazoa</taxon>
        <taxon>Ecdysozoa</taxon>
        <taxon>Arthropoda</taxon>
        <taxon>Hexapoda</taxon>
        <taxon>Insecta</taxon>
        <taxon>Pterygota</taxon>
        <taxon>Neoptera</taxon>
        <taxon>Endopterygota</taxon>
        <taxon>Coleoptera</taxon>
        <taxon>Polyphaga</taxon>
        <taxon>Cucujiformia</taxon>
        <taxon>Chrysomeloidea</taxon>
        <taxon>Cerambycidae</taxon>
        <taxon>Lamiinae</taxon>
        <taxon>Acanthocinini</taxon>
        <taxon>Exocentrus</taxon>
    </lineage>
</organism>
<comment type="caution">
    <text evidence="5">The sequence shown here is derived from an EMBL/GenBank/DDBJ whole genome shotgun (WGS) entry which is preliminary data.</text>
</comment>
<feature type="compositionally biased region" description="Basic and acidic residues" evidence="3">
    <location>
        <begin position="399"/>
        <end position="424"/>
    </location>
</feature>
<dbReference type="Gene3D" id="6.10.250.3140">
    <property type="match status" value="1"/>
</dbReference>
<dbReference type="GO" id="GO:0006355">
    <property type="term" value="P:regulation of DNA-templated transcription"/>
    <property type="evidence" value="ECO:0007669"/>
    <property type="project" value="InterPro"/>
</dbReference>
<feature type="region of interest" description="Disordered" evidence="3">
    <location>
        <begin position="315"/>
        <end position="437"/>
    </location>
</feature>
<feature type="domain" description="Set2 Rpb1 interacting" evidence="4">
    <location>
        <begin position="441"/>
        <end position="495"/>
    </location>
</feature>
<feature type="compositionally biased region" description="Basic and acidic residues" evidence="3">
    <location>
        <begin position="344"/>
        <end position="359"/>
    </location>
</feature>
<proteinExistence type="predicted"/>
<dbReference type="InterPro" id="IPR013257">
    <property type="entry name" value="SRI"/>
</dbReference>
<dbReference type="Proteomes" id="UP001159042">
    <property type="component" value="Unassembled WGS sequence"/>
</dbReference>
<comment type="subcellular location">
    <subcellularLocation>
        <location evidence="1">Nucleus</location>
    </subcellularLocation>
</comment>
<feature type="compositionally biased region" description="Basic residues" evidence="3">
    <location>
        <begin position="330"/>
        <end position="343"/>
    </location>
</feature>
<protein>
    <recommendedName>
        <fullName evidence="4">Set2 Rpb1 interacting domain-containing protein</fullName>
    </recommendedName>
</protein>
<evidence type="ECO:0000313" key="5">
    <source>
        <dbReference type="EMBL" id="KAJ8916676.1"/>
    </source>
</evidence>
<gene>
    <name evidence="5" type="ORF">NQ315_000321</name>
</gene>
<dbReference type="AlphaFoldDB" id="A0AAV8VSI4"/>
<accession>A0AAV8VSI4</accession>
<evidence type="ECO:0000256" key="3">
    <source>
        <dbReference type="SAM" id="MobiDB-lite"/>
    </source>
</evidence>
<reference evidence="5 6" key="1">
    <citation type="journal article" date="2023" name="Insect Mol. Biol.">
        <title>Genome sequencing provides insights into the evolution of gene families encoding plant cell wall-degrading enzymes in longhorned beetles.</title>
        <authorList>
            <person name="Shin N.R."/>
            <person name="Okamura Y."/>
            <person name="Kirsch R."/>
            <person name="Pauchet Y."/>
        </authorList>
    </citation>
    <scope>NUCLEOTIDE SEQUENCE [LARGE SCALE GENOMIC DNA]</scope>
    <source>
        <strain evidence="5">EAD_L_NR</strain>
    </source>
</reference>
<evidence type="ECO:0000259" key="4">
    <source>
        <dbReference type="Pfam" id="PF08236"/>
    </source>
</evidence>
<keyword evidence="2" id="KW-0539">Nucleus</keyword>
<evidence type="ECO:0000256" key="2">
    <source>
        <dbReference type="ARBA" id="ARBA00023242"/>
    </source>
</evidence>
<dbReference type="EMBL" id="JANEYG010000041">
    <property type="protein sequence ID" value="KAJ8916676.1"/>
    <property type="molecule type" value="Genomic_DNA"/>
</dbReference>
<evidence type="ECO:0000256" key="1">
    <source>
        <dbReference type="ARBA" id="ARBA00004123"/>
    </source>
</evidence>
<keyword evidence="6" id="KW-1185">Reference proteome</keyword>
<feature type="compositionally biased region" description="Basic and acidic residues" evidence="3">
    <location>
        <begin position="366"/>
        <end position="389"/>
    </location>
</feature>
<name>A0AAV8VSI4_9CUCU</name>
<dbReference type="GO" id="GO:0005694">
    <property type="term" value="C:chromosome"/>
    <property type="evidence" value="ECO:0007669"/>
    <property type="project" value="InterPro"/>
</dbReference>
<evidence type="ECO:0000313" key="6">
    <source>
        <dbReference type="Proteomes" id="UP001159042"/>
    </source>
</evidence>
<sequence>MVELFLTKSIQFSTRMASADDMDYGELYGGGRKGVAEEAANDGSDDNECAHAAFKREQAAKKASKDLIQKQFELRKNTQEVSQESIDKLFSKHSRVKAASSTSNKVKGLTLATRELYLSRVLDVLYKNYTECQEEPTLDRKDVEDCSIDIEYSIFSTTTNMTMYRNAMAKLVSNTKRLTDDKIVHEKLLMFEPRPEKLETLTDLFRNIKKKQLIKRQATTVDKAILNTDFQTARQALQAQTPVQEPSDNSSVEKKEAKVCCDNYPVCQCTTKDMEGKGRKNFKSLFGEEDSDDGEKSSENSASLNWETVKHIVEATNSSKTHGDKEESKHKTKSHKESRHRHRHEEGRKPDDDKDEWKEKHKKHRHEEERKRRNSSDRDEDRKRKKEEDAAPAEACGSEDTKVSDNNNMREVEQATERVEEVKVSGKQNGDTGKKQRLKKTEVGGLVVKLLTPAYVDRRFESRDTFKTMARNISHALVNKDETEIREYVENFLKKNEEITSQTTI</sequence>
<dbReference type="Pfam" id="PF08236">
    <property type="entry name" value="SRI"/>
    <property type="match status" value="1"/>
</dbReference>